<keyword evidence="3" id="KW-1185">Reference proteome</keyword>
<accession>A0ABY7XI15</accession>
<evidence type="ECO:0000256" key="1">
    <source>
        <dbReference type="SAM" id="MobiDB-lite"/>
    </source>
</evidence>
<name>A0ABY7XI15_9BACL</name>
<reference evidence="2 3" key="1">
    <citation type="submission" date="2023-02" db="EMBL/GenBank/DDBJ databases">
        <title>Pathogen: clinical or host-associated sample.</title>
        <authorList>
            <person name="Hergert J."/>
            <person name="Casey R."/>
            <person name="Wagner J."/>
            <person name="Young E.L."/>
            <person name="Oakeson K.F."/>
        </authorList>
    </citation>
    <scope>NUCLEOTIDE SEQUENCE [LARGE SCALE GENOMIC DNA]</scope>
    <source>
        <strain evidence="2 3">2022CK-00829</strain>
        <plasmid evidence="2 3">unnamed1</plasmid>
    </source>
</reference>
<feature type="region of interest" description="Disordered" evidence="1">
    <location>
        <begin position="1"/>
        <end position="81"/>
    </location>
</feature>
<sequence>MGAQDLMRAAANASGQSRLQPQKPKMGTAAAQPPTPEPEQEESNIREDIIETAQSQVAATRQTEQRVVRPRLPRQETSTAKHRFVKRPELPDDLYREVPSTSSYQIYNKDIDKFIKNFSSENSQYRGGAKITPSMLIEAVLDFTFYDMDIRPDGYIDLEELREHMRSKLK</sequence>
<gene>
    <name evidence="2" type="ORF">PUW25_25910</name>
</gene>
<evidence type="ECO:0008006" key="4">
    <source>
        <dbReference type="Google" id="ProtNLM"/>
    </source>
</evidence>
<geneLocation type="plasmid" evidence="2 3">
    <name>unnamed1</name>
</geneLocation>
<organism evidence="2 3">
    <name type="scientific">Paenibacillus urinalis</name>
    <dbReference type="NCBI Taxonomy" id="521520"/>
    <lineage>
        <taxon>Bacteria</taxon>
        <taxon>Bacillati</taxon>
        <taxon>Bacillota</taxon>
        <taxon>Bacilli</taxon>
        <taxon>Bacillales</taxon>
        <taxon>Paenibacillaceae</taxon>
        <taxon>Paenibacillus</taxon>
    </lineage>
</organism>
<dbReference type="EMBL" id="CP118109">
    <property type="protein sequence ID" value="WDI05248.1"/>
    <property type="molecule type" value="Genomic_DNA"/>
</dbReference>
<proteinExistence type="predicted"/>
<keyword evidence="2" id="KW-0614">Plasmid</keyword>
<dbReference type="Proteomes" id="UP001221519">
    <property type="component" value="Plasmid unnamed1"/>
</dbReference>
<evidence type="ECO:0000313" key="2">
    <source>
        <dbReference type="EMBL" id="WDI05248.1"/>
    </source>
</evidence>
<feature type="compositionally biased region" description="Polar residues" evidence="1">
    <location>
        <begin position="52"/>
        <end position="62"/>
    </location>
</feature>
<evidence type="ECO:0000313" key="3">
    <source>
        <dbReference type="Proteomes" id="UP001221519"/>
    </source>
</evidence>
<protein>
    <recommendedName>
        <fullName evidence="4">EF-hand domain-containing protein</fullName>
    </recommendedName>
</protein>
<dbReference type="RefSeq" id="WP_052512156.1">
    <property type="nucleotide sequence ID" value="NZ_CP118109.1"/>
</dbReference>